<comment type="function">
    <text evidence="1">Part of the binding-protein-dependent transport system for glutamine; probably responsible for the translocation of the substrate across the membrane.</text>
</comment>
<dbReference type="GO" id="GO:0006865">
    <property type="term" value="P:amino acid transport"/>
    <property type="evidence" value="ECO:0007669"/>
    <property type="project" value="UniProtKB-KW"/>
</dbReference>
<evidence type="ECO:0000259" key="11">
    <source>
        <dbReference type="PROSITE" id="PS50928"/>
    </source>
</evidence>
<dbReference type="PANTHER" id="PTHR30614">
    <property type="entry name" value="MEMBRANE COMPONENT OF AMINO ACID ABC TRANSPORTER"/>
    <property type="match status" value="1"/>
</dbReference>
<protein>
    <submittedName>
        <fullName evidence="12">Amino acid ABC transporter permease</fullName>
    </submittedName>
</protein>
<comment type="caution">
    <text evidence="12">The sequence shown here is derived from an EMBL/GenBank/DDBJ whole genome shotgun (WGS) entry which is preliminary data.</text>
</comment>
<evidence type="ECO:0000256" key="3">
    <source>
        <dbReference type="ARBA" id="ARBA00010072"/>
    </source>
</evidence>
<keyword evidence="8 10" id="KW-1133">Transmembrane helix</keyword>
<feature type="transmembrane region" description="Helical" evidence="10">
    <location>
        <begin position="189"/>
        <end position="208"/>
    </location>
</feature>
<dbReference type="Proteomes" id="UP000235346">
    <property type="component" value="Unassembled WGS sequence"/>
</dbReference>
<keyword evidence="5" id="KW-1003">Cell membrane</keyword>
<keyword evidence="6 10" id="KW-0812">Transmembrane</keyword>
<dbReference type="InterPro" id="IPR035906">
    <property type="entry name" value="MetI-like_sf"/>
</dbReference>
<dbReference type="CDD" id="cd06261">
    <property type="entry name" value="TM_PBP2"/>
    <property type="match status" value="1"/>
</dbReference>
<accession>A0A2N7TG26</accession>
<dbReference type="InterPro" id="IPR010065">
    <property type="entry name" value="AA_ABC_transptr_permease_3TM"/>
</dbReference>
<sequence>MNFDFFRVLSYWDVLLNGLGITLLFTVSAVIIGTLLGFIISLMRVSPFRVLKWPARLYVEFFRGTPMLIQLFWIFFCLPLVIGRDIPPYVSVLLAMVLFMAAITSETFRGSLKSISGEQHDACVALGLNFRVKAINVIFPQALLRSIPPLMSNNVALFKESALISSVGIADLMFVSSNISSSTARPVEFLTAAAIIYFVVAFPATRLVDLVEKRLLLRFT</sequence>
<feature type="transmembrane region" description="Helical" evidence="10">
    <location>
        <begin position="61"/>
        <end position="82"/>
    </location>
</feature>
<dbReference type="InterPro" id="IPR000515">
    <property type="entry name" value="MetI-like"/>
</dbReference>
<name>A0A2N7TG26_9GAMM</name>
<evidence type="ECO:0000256" key="5">
    <source>
        <dbReference type="ARBA" id="ARBA00022475"/>
    </source>
</evidence>
<comment type="similarity">
    <text evidence="3">Belongs to the binding-protein-dependent transport system permease family. HisMQ subfamily.</text>
</comment>
<evidence type="ECO:0000256" key="4">
    <source>
        <dbReference type="ARBA" id="ARBA00022448"/>
    </source>
</evidence>
<evidence type="ECO:0000256" key="2">
    <source>
        <dbReference type="ARBA" id="ARBA00004429"/>
    </source>
</evidence>
<evidence type="ECO:0000313" key="13">
    <source>
        <dbReference type="Proteomes" id="UP000235346"/>
    </source>
</evidence>
<evidence type="ECO:0000256" key="10">
    <source>
        <dbReference type="RuleBase" id="RU363032"/>
    </source>
</evidence>
<feature type="domain" description="ABC transmembrane type-1" evidence="11">
    <location>
        <begin position="19"/>
        <end position="208"/>
    </location>
</feature>
<dbReference type="SUPFAM" id="SSF161098">
    <property type="entry name" value="MetI-like"/>
    <property type="match status" value="1"/>
</dbReference>
<evidence type="ECO:0000313" key="12">
    <source>
        <dbReference type="EMBL" id="PMR67146.1"/>
    </source>
</evidence>
<dbReference type="GO" id="GO:0022857">
    <property type="term" value="F:transmembrane transporter activity"/>
    <property type="evidence" value="ECO:0007669"/>
    <property type="project" value="InterPro"/>
</dbReference>
<gene>
    <name evidence="12" type="ORF">C1H66_20950</name>
</gene>
<dbReference type="PANTHER" id="PTHR30614:SF20">
    <property type="entry name" value="GLUTAMINE TRANSPORT SYSTEM PERMEASE PROTEIN GLNP"/>
    <property type="match status" value="1"/>
</dbReference>
<dbReference type="InterPro" id="IPR043429">
    <property type="entry name" value="ArtM/GltK/GlnP/TcyL/YhdX-like"/>
</dbReference>
<dbReference type="RefSeq" id="WP_102629807.1">
    <property type="nucleotide sequence ID" value="NZ_PDOH01000049.1"/>
</dbReference>
<evidence type="ECO:0000256" key="7">
    <source>
        <dbReference type="ARBA" id="ARBA00022970"/>
    </source>
</evidence>
<reference evidence="12 13" key="1">
    <citation type="submission" date="2018-01" db="EMBL/GenBank/DDBJ databases">
        <title>Halomonas endophytica sp. nov., isolated from storage liquid in the stems of Populus euphratica.</title>
        <authorList>
            <person name="Chen C."/>
        </authorList>
    </citation>
    <scope>NUCLEOTIDE SEQUENCE [LARGE SCALE GENOMIC DNA]</scope>
    <source>
        <strain evidence="12 13">DSM 26881</strain>
    </source>
</reference>
<feature type="transmembrane region" description="Helical" evidence="10">
    <location>
        <begin position="20"/>
        <end position="40"/>
    </location>
</feature>
<dbReference type="OrthoDB" id="9809799at2"/>
<dbReference type="PROSITE" id="PS50928">
    <property type="entry name" value="ABC_TM1"/>
    <property type="match status" value="1"/>
</dbReference>
<keyword evidence="13" id="KW-1185">Reference proteome</keyword>
<keyword evidence="7" id="KW-0029">Amino-acid transport</keyword>
<evidence type="ECO:0000256" key="9">
    <source>
        <dbReference type="ARBA" id="ARBA00023136"/>
    </source>
</evidence>
<keyword evidence="4 10" id="KW-0813">Transport</keyword>
<dbReference type="EMBL" id="PNRE01000100">
    <property type="protein sequence ID" value="PMR67146.1"/>
    <property type="molecule type" value="Genomic_DNA"/>
</dbReference>
<feature type="transmembrane region" description="Helical" evidence="10">
    <location>
        <begin position="88"/>
        <end position="108"/>
    </location>
</feature>
<keyword evidence="9 10" id="KW-0472">Membrane</keyword>
<dbReference type="Pfam" id="PF00528">
    <property type="entry name" value="BPD_transp_1"/>
    <property type="match status" value="1"/>
</dbReference>
<evidence type="ECO:0000256" key="1">
    <source>
        <dbReference type="ARBA" id="ARBA00003159"/>
    </source>
</evidence>
<dbReference type="GO" id="GO:0043190">
    <property type="term" value="C:ATP-binding cassette (ABC) transporter complex"/>
    <property type="evidence" value="ECO:0007669"/>
    <property type="project" value="InterPro"/>
</dbReference>
<organism evidence="12 13">
    <name type="scientific">Halomonas heilongjiangensis</name>
    <dbReference type="NCBI Taxonomy" id="1387883"/>
    <lineage>
        <taxon>Bacteria</taxon>
        <taxon>Pseudomonadati</taxon>
        <taxon>Pseudomonadota</taxon>
        <taxon>Gammaproteobacteria</taxon>
        <taxon>Oceanospirillales</taxon>
        <taxon>Halomonadaceae</taxon>
        <taxon>Halomonas</taxon>
    </lineage>
</organism>
<dbReference type="AlphaFoldDB" id="A0A2N7TG26"/>
<evidence type="ECO:0000256" key="6">
    <source>
        <dbReference type="ARBA" id="ARBA00022692"/>
    </source>
</evidence>
<evidence type="ECO:0000256" key="8">
    <source>
        <dbReference type="ARBA" id="ARBA00022989"/>
    </source>
</evidence>
<dbReference type="Gene3D" id="1.10.3720.10">
    <property type="entry name" value="MetI-like"/>
    <property type="match status" value="1"/>
</dbReference>
<dbReference type="NCBIfam" id="TIGR01726">
    <property type="entry name" value="HEQRo_perm_3TM"/>
    <property type="match status" value="1"/>
</dbReference>
<comment type="subcellular location">
    <subcellularLocation>
        <location evidence="2">Cell inner membrane</location>
        <topology evidence="2">Multi-pass membrane protein</topology>
    </subcellularLocation>
    <subcellularLocation>
        <location evidence="10">Cell membrane</location>
        <topology evidence="10">Multi-pass membrane protein</topology>
    </subcellularLocation>
</comment>
<proteinExistence type="inferred from homology"/>